<comment type="function">
    <text evidence="6">Uses inorganic polyphosphate (polyP) as a donor to convert GDP to GTP or ADP to ATP.</text>
</comment>
<reference evidence="9" key="1">
    <citation type="journal article" date="2019" name="Int. J. Syst. Evol. Microbiol.">
        <title>The Global Catalogue of Microorganisms (GCM) 10K type strain sequencing project: providing services to taxonomists for standard genome sequencing and annotation.</title>
        <authorList>
            <consortium name="The Broad Institute Genomics Platform"/>
            <consortium name="The Broad Institute Genome Sequencing Center for Infectious Disease"/>
            <person name="Wu L."/>
            <person name="Ma J."/>
        </authorList>
    </citation>
    <scope>NUCLEOTIDE SEQUENCE [LARGE SCALE GENOMIC DNA]</scope>
    <source>
        <strain evidence="9">KCTC 42281</strain>
    </source>
</reference>
<evidence type="ECO:0000313" key="8">
    <source>
        <dbReference type="EMBL" id="MFC3704998.1"/>
    </source>
</evidence>
<comment type="similarity">
    <text evidence="1 6">Belongs to the polyphosphate kinase 2 (PPK2) family. Class I subfamily.</text>
</comment>
<comment type="catalytic activity">
    <reaction evidence="5">
        <text>[phosphate](n) + ATP = [phosphate](n+1) + ADP</text>
        <dbReference type="Rhea" id="RHEA:19573"/>
        <dbReference type="Rhea" id="RHEA-COMP:9859"/>
        <dbReference type="Rhea" id="RHEA-COMP:14280"/>
        <dbReference type="ChEBI" id="CHEBI:16838"/>
        <dbReference type="ChEBI" id="CHEBI:30616"/>
        <dbReference type="ChEBI" id="CHEBI:456216"/>
    </reaction>
    <physiologicalReaction direction="right-to-left" evidence="5">
        <dbReference type="Rhea" id="RHEA:19575"/>
    </physiologicalReaction>
</comment>
<keyword evidence="2 6" id="KW-0808">Transferase</keyword>
<comment type="caution">
    <text evidence="8">The sequence shown here is derived from an EMBL/GenBank/DDBJ whole genome shotgun (WGS) entry which is preliminary data.</text>
</comment>
<dbReference type="EMBL" id="JBHRYD010000007">
    <property type="protein sequence ID" value="MFC3704998.1"/>
    <property type="molecule type" value="Genomic_DNA"/>
</dbReference>
<feature type="domain" description="Polyphosphate kinase-2-related" evidence="7">
    <location>
        <begin position="34"/>
        <end position="260"/>
    </location>
</feature>
<keyword evidence="3 6" id="KW-0418">Kinase</keyword>
<evidence type="ECO:0000259" key="7">
    <source>
        <dbReference type="Pfam" id="PF03976"/>
    </source>
</evidence>
<proteinExistence type="inferred from homology"/>
<dbReference type="InterPro" id="IPR027417">
    <property type="entry name" value="P-loop_NTPase"/>
</dbReference>
<dbReference type="PIRSF" id="PIRSF028756">
    <property type="entry name" value="PPK2_prd"/>
    <property type="match status" value="1"/>
</dbReference>
<dbReference type="SUPFAM" id="SSF52540">
    <property type="entry name" value="P-loop containing nucleoside triphosphate hydrolases"/>
    <property type="match status" value="1"/>
</dbReference>
<keyword evidence="4" id="KW-0066">ATP synthesis</keyword>
<evidence type="ECO:0000256" key="4">
    <source>
        <dbReference type="ARBA" id="ARBA00023310"/>
    </source>
</evidence>
<evidence type="ECO:0000313" key="9">
    <source>
        <dbReference type="Proteomes" id="UP001595613"/>
    </source>
</evidence>
<evidence type="ECO:0000256" key="2">
    <source>
        <dbReference type="ARBA" id="ARBA00022679"/>
    </source>
</evidence>
<dbReference type="GO" id="GO:0008976">
    <property type="term" value="F:polyphosphate kinase activity"/>
    <property type="evidence" value="ECO:0007669"/>
    <property type="project" value="UniProtKB-EC"/>
</dbReference>
<name>A0ABV7X321_9HYPH</name>
<dbReference type="InterPro" id="IPR022486">
    <property type="entry name" value="PPK2_PA0141"/>
</dbReference>
<evidence type="ECO:0000256" key="1">
    <source>
        <dbReference type="ARBA" id="ARBA00009924"/>
    </source>
</evidence>
<evidence type="ECO:0000256" key="6">
    <source>
        <dbReference type="RuleBase" id="RU369062"/>
    </source>
</evidence>
<protein>
    <recommendedName>
        <fullName evidence="6">ADP/GDP-polyphosphate phosphotransferase</fullName>
        <ecNumber evidence="6">2.7.4.-</ecNumber>
    </recommendedName>
    <alternativeName>
        <fullName evidence="6">Polyphosphate kinase PPK2</fullName>
    </alternativeName>
</protein>
<dbReference type="PANTHER" id="PTHR34383">
    <property type="entry name" value="POLYPHOSPHATE:AMP PHOSPHOTRANSFERASE-RELATED"/>
    <property type="match status" value="1"/>
</dbReference>
<dbReference type="Pfam" id="PF03976">
    <property type="entry name" value="PPK2"/>
    <property type="match status" value="1"/>
</dbReference>
<dbReference type="RefSeq" id="WP_380096728.1">
    <property type="nucleotide sequence ID" value="NZ_JBHRYD010000007.1"/>
</dbReference>
<dbReference type="EC" id="2.7.4.-" evidence="6"/>
<dbReference type="InterPro" id="IPR016898">
    <property type="entry name" value="Polyphosphate_phosphotransfera"/>
</dbReference>
<gene>
    <name evidence="8" type="primary">ppk2</name>
    <name evidence="8" type="ORF">ACFOOL_09535</name>
</gene>
<dbReference type="PANTHER" id="PTHR34383:SF1">
    <property type="entry name" value="ADP-POLYPHOSPHATE PHOSPHOTRANSFERASE"/>
    <property type="match status" value="1"/>
</dbReference>
<sequence length="284" mass="32902">MTDPIDGFDIDDPDLPKSIRKAALGSGGYPYDHKLDDDEYDTQMYALQKQLVLHQAHMARAGTRTVIVFEGRDAAGKGGTIQRFLKNLNPRYNIVAALPKPNDRESTQWYFQRYVDWLPAAGEMVLFDRSWYNRAGVEPVMGFCTPEQTEHFLEEAPEFEKRLTNDGIRVFKFWLSIGREMQLRRFHDRRHDPLKTWKLSPIDLVALDKWDDYSAARDRMLAKTDSAHAPWTVIRANDKNRLRLNAIRTVLHGLDYAGKDEDEIGRIDRKLVLSAKEYLEMDGE</sequence>
<evidence type="ECO:0000256" key="5">
    <source>
        <dbReference type="ARBA" id="ARBA00024500"/>
    </source>
</evidence>
<keyword evidence="9" id="KW-1185">Reference proteome</keyword>
<organism evidence="8 9">
    <name type="scientific">Devosia honganensis</name>
    <dbReference type="NCBI Taxonomy" id="1610527"/>
    <lineage>
        <taxon>Bacteria</taxon>
        <taxon>Pseudomonadati</taxon>
        <taxon>Pseudomonadota</taxon>
        <taxon>Alphaproteobacteria</taxon>
        <taxon>Hyphomicrobiales</taxon>
        <taxon>Devosiaceae</taxon>
        <taxon>Devosia</taxon>
    </lineage>
</organism>
<evidence type="ECO:0000256" key="3">
    <source>
        <dbReference type="ARBA" id="ARBA00022777"/>
    </source>
</evidence>
<dbReference type="Proteomes" id="UP001595613">
    <property type="component" value="Unassembled WGS sequence"/>
</dbReference>
<dbReference type="NCBIfam" id="TIGR03707">
    <property type="entry name" value="PPK2_P_aer"/>
    <property type="match status" value="1"/>
</dbReference>
<dbReference type="InterPro" id="IPR022488">
    <property type="entry name" value="PPK2-related"/>
</dbReference>
<dbReference type="Gene3D" id="3.40.50.300">
    <property type="entry name" value="P-loop containing nucleotide triphosphate hydrolases"/>
    <property type="match status" value="1"/>
</dbReference>
<accession>A0ABV7X321</accession>
<comment type="subunit">
    <text evidence="6">Homotetramer.</text>
</comment>